<evidence type="ECO:0000313" key="1">
    <source>
        <dbReference type="EMBL" id="KKM65187.1"/>
    </source>
</evidence>
<dbReference type="EMBL" id="LAZR01010769">
    <property type="protein sequence ID" value="KKM65187.1"/>
    <property type="molecule type" value="Genomic_DNA"/>
</dbReference>
<comment type="caution">
    <text evidence="1">The sequence shown here is derived from an EMBL/GenBank/DDBJ whole genome shotgun (WGS) entry which is preliminary data.</text>
</comment>
<sequence length="60" mass="6863">MEENLKRRVLHCWEDGPLSEDGRGTTCMLEAGHSGPHEWMRDDKIMVRFKPESLLHGEGG</sequence>
<reference evidence="1" key="1">
    <citation type="journal article" date="2015" name="Nature">
        <title>Complex archaea that bridge the gap between prokaryotes and eukaryotes.</title>
        <authorList>
            <person name="Spang A."/>
            <person name="Saw J.H."/>
            <person name="Jorgensen S.L."/>
            <person name="Zaremba-Niedzwiedzka K."/>
            <person name="Martijn J."/>
            <person name="Lind A.E."/>
            <person name="van Eijk R."/>
            <person name="Schleper C."/>
            <person name="Guy L."/>
            <person name="Ettema T.J."/>
        </authorList>
    </citation>
    <scope>NUCLEOTIDE SEQUENCE</scope>
</reference>
<accession>A0A0F9M7J3</accession>
<name>A0A0F9M7J3_9ZZZZ</name>
<organism evidence="1">
    <name type="scientific">marine sediment metagenome</name>
    <dbReference type="NCBI Taxonomy" id="412755"/>
    <lineage>
        <taxon>unclassified sequences</taxon>
        <taxon>metagenomes</taxon>
        <taxon>ecological metagenomes</taxon>
    </lineage>
</organism>
<protein>
    <submittedName>
        <fullName evidence="1">Uncharacterized protein</fullName>
    </submittedName>
</protein>
<proteinExistence type="predicted"/>
<dbReference type="AlphaFoldDB" id="A0A0F9M7J3"/>
<gene>
    <name evidence="1" type="ORF">LCGC14_1493860</name>
</gene>